<comment type="caution">
    <text evidence="5">The sequence shown here is derived from an EMBL/GenBank/DDBJ whole genome shotgun (WGS) entry which is preliminary data.</text>
</comment>
<dbReference type="Gene3D" id="1.10.510.10">
    <property type="entry name" value="Transferase(Phosphotransferase) domain 1"/>
    <property type="match status" value="2"/>
</dbReference>
<dbReference type="Proteomes" id="UP000243797">
    <property type="component" value="Unassembled WGS sequence"/>
</dbReference>
<dbReference type="GO" id="GO:0005524">
    <property type="term" value="F:ATP binding"/>
    <property type="evidence" value="ECO:0007669"/>
    <property type="project" value="UniProtKB-UniRule"/>
</dbReference>
<keyword evidence="2 3" id="KW-0067">ATP-binding</keyword>
<proteinExistence type="predicted"/>
<dbReference type="InterPro" id="IPR011009">
    <property type="entry name" value="Kinase-like_dom_sf"/>
</dbReference>
<dbReference type="PROSITE" id="PS00108">
    <property type="entry name" value="PROTEIN_KINASE_ST"/>
    <property type="match status" value="1"/>
</dbReference>
<feature type="domain" description="Protein kinase" evidence="4">
    <location>
        <begin position="84"/>
        <end position="458"/>
    </location>
</feature>
<dbReference type="InParanoid" id="A0A2K1QJQ1"/>
<evidence type="ECO:0000256" key="1">
    <source>
        <dbReference type="ARBA" id="ARBA00022741"/>
    </source>
</evidence>
<dbReference type="AlphaFoldDB" id="A0A2K1QJQ1"/>
<keyword evidence="6" id="KW-1185">Reference proteome</keyword>
<dbReference type="PROSITE" id="PS50011">
    <property type="entry name" value="PROTEIN_KINASE_DOM"/>
    <property type="match status" value="1"/>
</dbReference>
<dbReference type="InterPro" id="IPR008271">
    <property type="entry name" value="Ser/Thr_kinase_AS"/>
</dbReference>
<dbReference type="InterPro" id="IPR000719">
    <property type="entry name" value="Prot_kinase_dom"/>
</dbReference>
<dbReference type="Pfam" id="PF00069">
    <property type="entry name" value="Pkinase"/>
    <property type="match status" value="1"/>
</dbReference>
<dbReference type="GO" id="GO:0005634">
    <property type="term" value="C:nucleus"/>
    <property type="evidence" value="ECO:0007669"/>
    <property type="project" value="TreeGrafter"/>
</dbReference>
<keyword evidence="1 3" id="KW-0547">Nucleotide-binding</keyword>
<dbReference type="PANTHER" id="PTHR44167">
    <property type="entry name" value="OVARIAN-SPECIFIC SERINE/THREONINE-PROTEIN KINASE LOK-RELATED"/>
    <property type="match status" value="1"/>
</dbReference>
<reference evidence="5 6" key="1">
    <citation type="submission" date="2017-06" db="EMBL/GenBank/DDBJ databases">
        <title>Draft genome sequence of a variant of Elsinoe murrayae.</title>
        <authorList>
            <person name="Cheng Q."/>
        </authorList>
    </citation>
    <scope>NUCLEOTIDE SEQUENCE [LARGE SCALE GENOMIC DNA]</scope>
    <source>
        <strain evidence="5 6">CQ-2017a</strain>
    </source>
</reference>
<sequence>MLYLKALSRNTTRLFKGSQAVVYHGGEGIPLRSGSEPQLLDHGDVIMLSPTVSVEVSYEAVPKSSECLNPLQLHEAKIFESRYTISPRLLGIGAYGKVYMARESSSQRQVACKVVDFHRFSRAAMHEAVSDLEAQHGEISDACEESLKVELRSRWRECLTKKIKQGQEEVMIQAELSHPNIARLEAVFFSEHTAYIMQELISGGDLFSYIESHGTPELEDAECAVIIKQLLEAVNYIHSKDIVHRDIKPENILIASWQRGGRVVLTDFGFAKRIGAPATGSSVPLKRGRMHTMVGTIGYSAPEVRLDRHFDPSGDGYTSAVDLWSIGAITALLFTNQTINSLFPRVSNASDSSRQQDYLESSANIGGTILDFDDHLLTQIPASSPPERLRSASLPGENLHMSSASASTAFYDLTSIDDGQHEVWGRISSSPKDFIKQLLVHDEVKRMNAEEALNHRWLTKRYYKDILDAVYCRAIKDWKPTDQVCIQQITAKHGRLSPLEDESVLQAVINGCKSRHF</sequence>
<evidence type="ECO:0000313" key="6">
    <source>
        <dbReference type="Proteomes" id="UP000243797"/>
    </source>
</evidence>
<protein>
    <recommendedName>
        <fullName evidence="4">Protein kinase domain-containing protein</fullName>
    </recommendedName>
</protein>
<organism evidence="5 6">
    <name type="scientific">Sphaceloma murrayae</name>
    <dbReference type="NCBI Taxonomy" id="2082308"/>
    <lineage>
        <taxon>Eukaryota</taxon>
        <taxon>Fungi</taxon>
        <taxon>Dikarya</taxon>
        <taxon>Ascomycota</taxon>
        <taxon>Pezizomycotina</taxon>
        <taxon>Dothideomycetes</taxon>
        <taxon>Dothideomycetidae</taxon>
        <taxon>Myriangiales</taxon>
        <taxon>Elsinoaceae</taxon>
        <taxon>Sphaceloma</taxon>
    </lineage>
</organism>
<dbReference type="GO" id="GO:0004674">
    <property type="term" value="F:protein serine/threonine kinase activity"/>
    <property type="evidence" value="ECO:0007669"/>
    <property type="project" value="TreeGrafter"/>
</dbReference>
<dbReference type="OrthoDB" id="74764at2759"/>
<evidence type="ECO:0000313" key="5">
    <source>
        <dbReference type="EMBL" id="PNS15366.1"/>
    </source>
</evidence>
<dbReference type="EMBL" id="NKHZ01000070">
    <property type="protein sequence ID" value="PNS15366.1"/>
    <property type="molecule type" value="Genomic_DNA"/>
</dbReference>
<dbReference type="STRING" id="2082308.A0A2K1QJQ1"/>
<accession>A0A2K1QJQ1</accession>
<dbReference type="PANTHER" id="PTHR44167:SF26">
    <property type="entry name" value="PROTEIN KINASE, PUTATIVE (AFU_ORTHOLOGUE AFUA_5G07950)-RELATED"/>
    <property type="match status" value="1"/>
</dbReference>
<name>A0A2K1QJQ1_9PEZI</name>
<evidence type="ECO:0000256" key="2">
    <source>
        <dbReference type="ARBA" id="ARBA00022840"/>
    </source>
</evidence>
<evidence type="ECO:0000256" key="3">
    <source>
        <dbReference type="PROSITE-ProRule" id="PRU10141"/>
    </source>
</evidence>
<dbReference type="PROSITE" id="PS00107">
    <property type="entry name" value="PROTEIN_KINASE_ATP"/>
    <property type="match status" value="1"/>
</dbReference>
<feature type="binding site" evidence="3">
    <location>
        <position position="113"/>
    </location>
    <ligand>
        <name>ATP</name>
        <dbReference type="ChEBI" id="CHEBI:30616"/>
    </ligand>
</feature>
<dbReference type="GO" id="GO:0005737">
    <property type="term" value="C:cytoplasm"/>
    <property type="evidence" value="ECO:0007669"/>
    <property type="project" value="TreeGrafter"/>
</dbReference>
<dbReference type="GO" id="GO:0051598">
    <property type="term" value="P:meiotic recombination checkpoint signaling"/>
    <property type="evidence" value="ECO:0007669"/>
    <property type="project" value="TreeGrafter"/>
</dbReference>
<dbReference type="SMART" id="SM00220">
    <property type="entry name" value="S_TKc"/>
    <property type="match status" value="1"/>
</dbReference>
<gene>
    <name evidence="5" type="ORF">CAC42_625</name>
</gene>
<dbReference type="Gene3D" id="3.30.200.20">
    <property type="entry name" value="Phosphorylase Kinase, domain 1"/>
    <property type="match status" value="1"/>
</dbReference>
<evidence type="ECO:0000259" key="4">
    <source>
        <dbReference type="PROSITE" id="PS50011"/>
    </source>
</evidence>
<dbReference type="InterPro" id="IPR017441">
    <property type="entry name" value="Protein_kinase_ATP_BS"/>
</dbReference>
<dbReference type="SUPFAM" id="SSF56112">
    <property type="entry name" value="Protein kinase-like (PK-like)"/>
    <property type="match status" value="1"/>
</dbReference>